<dbReference type="Proteomes" id="UP000533598">
    <property type="component" value="Unassembled WGS sequence"/>
</dbReference>
<evidence type="ECO:0000313" key="1">
    <source>
        <dbReference type="EMBL" id="MBB4679703.1"/>
    </source>
</evidence>
<dbReference type="Gene3D" id="3.30.530.20">
    <property type="match status" value="1"/>
</dbReference>
<dbReference type="SUPFAM" id="SSF55961">
    <property type="entry name" value="Bet v1-like"/>
    <property type="match status" value="1"/>
</dbReference>
<reference evidence="1 2" key="1">
    <citation type="submission" date="2020-08" db="EMBL/GenBank/DDBJ databases">
        <title>Sequencing the genomes of 1000 actinobacteria strains.</title>
        <authorList>
            <person name="Klenk H.-P."/>
        </authorList>
    </citation>
    <scope>NUCLEOTIDE SEQUENCE [LARGE SCALE GENOMIC DNA]</scope>
    <source>
        <strain evidence="1 2">DSM 44230</strain>
    </source>
</reference>
<dbReference type="InterPro" id="IPR023393">
    <property type="entry name" value="START-like_dom_sf"/>
</dbReference>
<protein>
    <submittedName>
        <fullName evidence="1">Ligand-binding SRPBCC domain-containing protein</fullName>
    </submittedName>
</protein>
<sequence length="153" mass="17091">MPRFEVSTSIAAPPQRVFDLSLEVEVHTSSMAGSTERAVDGVTSGQLALGDTVTWQARHFGLNWRMTSRISAYDPPGYFVDEQERGPFRRWHHAHHFEPDGRGGTLMRDVIDFAAPLGPLGRLAELLVLDHYMRRLISTRNEHLKGLAEASGP</sequence>
<dbReference type="EMBL" id="JACHMH010000001">
    <property type="protein sequence ID" value="MBB4679703.1"/>
    <property type="molecule type" value="Genomic_DNA"/>
</dbReference>
<comment type="caution">
    <text evidence="1">The sequence shown here is derived from an EMBL/GenBank/DDBJ whole genome shotgun (WGS) entry which is preliminary data.</text>
</comment>
<gene>
    <name evidence="1" type="ORF">HNR67_005821</name>
</gene>
<dbReference type="CDD" id="cd07820">
    <property type="entry name" value="SRPBCC_3"/>
    <property type="match status" value="1"/>
</dbReference>
<name>A0A7W7FWK3_9PSEU</name>
<dbReference type="RefSeq" id="WP_185005418.1">
    <property type="nucleotide sequence ID" value="NZ_BAAAUI010000001.1"/>
</dbReference>
<accession>A0A7W7FWK3</accession>
<organism evidence="1 2">
    <name type="scientific">Crossiella cryophila</name>
    <dbReference type="NCBI Taxonomy" id="43355"/>
    <lineage>
        <taxon>Bacteria</taxon>
        <taxon>Bacillati</taxon>
        <taxon>Actinomycetota</taxon>
        <taxon>Actinomycetes</taxon>
        <taxon>Pseudonocardiales</taxon>
        <taxon>Pseudonocardiaceae</taxon>
        <taxon>Crossiella</taxon>
    </lineage>
</organism>
<keyword evidence="2" id="KW-1185">Reference proteome</keyword>
<dbReference type="InterPro" id="IPR019587">
    <property type="entry name" value="Polyketide_cyclase/dehydratase"/>
</dbReference>
<dbReference type="Pfam" id="PF10604">
    <property type="entry name" value="Polyketide_cyc2"/>
    <property type="match status" value="1"/>
</dbReference>
<evidence type="ECO:0000313" key="2">
    <source>
        <dbReference type="Proteomes" id="UP000533598"/>
    </source>
</evidence>
<proteinExistence type="predicted"/>
<dbReference type="AlphaFoldDB" id="A0A7W7FWK3"/>